<evidence type="ECO:0000313" key="2">
    <source>
        <dbReference type="Proteomes" id="UP000199412"/>
    </source>
</evidence>
<dbReference type="STRING" id="69960.SAMN05421720_104110"/>
<accession>A0A1G7AW19</accession>
<dbReference type="Proteomes" id="UP000199412">
    <property type="component" value="Unassembled WGS sequence"/>
</dbReference>
<dbReference type="OrthoDB" id="7360873at2"/>
<keyword evidence="2" id="KW-1185">Reference proteome</keyword>
<evidence type="ECO:0000313" key="1">
    <source>
        <dbReference type="EMBL" id="SDE18880.1"/>
    </source>
</evidence>
<gene>
    <name evidence="1" type="ORF">SAMN05421720_104110</name>
</gene>
<sequence>MAKEMRRVLLSEAEFETALKRFVKARDQMFHGATLLDSGIKKAEPLEVEVVVRTQTGQEQFLTLGPTHLAAAVIRFCMDNRIPLPRNAEKSVKAVSGGIALDMHIELNAR</sequence>
<reference evidence="1 2" key="1">
    <citation type="submission" date="2016-10" db="EMBL/GenBank/DDBJ databases">
        <authorList>
            <person name="de Groot N.N."/>
        </authorList>
    </citation>
    <scope>NUCLEOTIDE SEQUENCE [LARGE SCALE GENOMIC DNA]</scope>
    <source>
        <strain evidence="1 2">ATCC 700224</strain>
    </source>
</reference>
<proteinExistence type="predicted"/>
<dbReference type="AlphaFoldDB" id="A0A1G7AW19"/>
<protein>
    <submittedName>
        <fullName evidence="1">Uncharacterized protein</fullName>
    </submittedName>
</protein>
<dbReference type="RefSeq" id="WP_092784370.1">
    <property type="nucleotide sequence ID" value="NZ_FNAP01000004.1"/>
</dbReference>
<dbReference type="EMBL" id="FNAP01000004">
    <property type="protein sequence ID" value="SDE18880.1"/>
    <property type="molecule type" value="Genomic_DNA"/>
</dbReference>
<name>A0A1G7AW19_9PROT</name>
<organism evidence="1 2">
    <name type="scientific">Rhodospira trueperi</name>
    <dbReference type="NCBI Taxonomy" id="69960"/>
    <lineage>
        <taxon>Bacteria</taxon>
        <taxon>Pseudomonadati</taxon>
        <taxon>Pseudomonadota</taxon>
        <taxon>Alphaproteobacteria</taxon>
        <taxon>Rhodospirillales</taxon>
        <taxon>Rhodospirillaceae</taxon>
        <taxon>Rhodospira</taxon>
    </lineage>
</organism>